<accession>A0A7S9Q4A6</accession>
<dbReference type="AlphaFoldDB" id="A0A7S9Q4A6"/>
<evidence type="ECO:0000313" key="3">
    <source>
        <dbReference type="Proteomes" id="UP000594430"/>
    </source>
</evidence>
<dbReference type="RefSeq" id="WP_196110603.1">
    <property type="nucleotide sequence ID" value="NZ_CP064943.1"/>
</dbReference>
<sequence>MAKKKPLSPGPSWNENFVVLGEILFWGFWAPVLFLIAAPWLSLAIVSYWSKPVLAGFFSAMASTGWLVASVVILAVIAYQAGMGYYRQHRSRKRTAAELAAKRAQGDKRL</sequence>
<keyword evidence="1" id="KW-0472">Membrane</keyword>
<protein>
    <submittedName>
        <fullName evidence="2">Uncharacterized protein</fullName>
    </submittedName>
</protein>
<proteinExistence type="predicted"/>
<organism evidence="2 3">
    <name type="scientific">Pseudomonas fulva</name>
    <dbReference type="NCBI Taxonomy" id="47880"/>
    <lineage>
        <taxon>Bacteria</taxon>
        <taxon>Pseudomonadati</taxon>
        <taxon>Pseudomonadota</taxon>
        <taxon>Gammaproteobacteria</taxon>
        <taxon>Pseudomonadales</taxon>
        <taxon>Pseudomonadaceae</taxon>
        <taxon>Pseudomonas</taxon>
    </lineage>
</organism>
<keyword evidence="1" id="KW-0812">Transmembrane</keyword>
<keyword evidence="1" id="KW-1133">Transmembrane helix</keyword>
<evidence type="ECO:0000256" key="1">
    <source>
        <dbReference type="SAM" id="Phobius"/>
    </source>
</evidence>
<gene>
    <name evidence="2" type="ORF">IZU98_08330</name>
</gene>
<feature type="transmembrane region" description="Helical" evidence="1">
    <location>
        <begin position="66"/>
        <end position="86"/>
    </location>
</feature>
<dbReference type="Proteomes" id="UP000594430">
    <property type="component" value="Chromosome"/>
</dbReference>
<name>A0A7S9Q4A6_9PSED</name>
<dbReference type="EMBL" id="CP064946">
    <property type="protein sequence ID" value="QPH50689.1"/>
    <property type="molecule type" value="Genomic_DNA"/>
</dbReference>
<reference evidence="2 3" key="1">
    <citation type="submission" date="2020-11" db="EMBL/GenBank/DDBJ databases">
        <title>Pseudomonas fulva producing VIM-24.</title>
        <authorList>
            <person name="Liu S."/>
        </authorList>
    </citation>
    <scope>NUCLEOTIDE SEQUENCE [LARGE SCALE GENOMIC DNA]</scope>
    <source>
        <strain evidence="2 3">ZDHY414</strain>
    </source>
</reference>
<evidence type="ECO:0000313" key="2">
    <source>
        <dbReference type="EMBL" id="QPH50689.1"/>
    </source>
</evidence>
<feature type="transmembrane region" description="Helical" evidence="1">
    <location>
        <begin position="23"/>
        <end position="46"/>
    </location>
</feature>